<evidence type="ECO:0000313" key="1">
    <source>
        <dbReference type="EMBL" id="CAI6331659.1"/>
    </source>
</evidence>
<organism evidence="1 2">
    <name type="scientific">Periconia digitata</name>
    <dbReference type="NCBI Taxonomy" id="1303443"/>
    <lineage>
        <taxon>Eukaryota</taxon>
        <taxon>Fungi</taxon>
        <taxon>Dikarya</taxon>
        <taxon>Ascomycota</taxon>
        <taxon>Pezizomycotina</taxon>
        <taxon>Dothideomycetes</taxon>
        <taxon>Pleosporomycetidae</taxon>
        <taxon>Pleosporales</taxon>
        <taxon>Massarineae</taxon>
        <taxon>Periconiaceae</taxon>
        <taxon>Periconia</taxon>
    </lineage>
</organism>
<evidence type="ECO:0000313" key="2">
    <source>
        <dbReference type="Proteomes" id="UP001152607"/>
    </source>
</evidence>
<evidence type="ECO:0008006" key="3">
    <source>
        <dbReference type="Google" id="ProtNLM"/>
    </source>
</evidence>
<dbReference type="Proteomes" id="UP001152607">
    <property type="component" value="Unassembled WGS sequence"/>
</dbReference>
<sequence>MINALAVPRANAPEKRKRSAYSRVFCLGCSERRIRCELSNDVEIPNPGEASTAKTPYYRCKRLAIPCRITQTILNRPGVGQTDLNISLETKLEHARNVVSHIVVEFSLPTTFSSKELVLRPESNLATDQEQAPGHKPLIHNPQSPDATLIIYTRSTVQIHKVENQWFRHLPAQVGHFPCLDLSVKARVAACAFARKVPYVTSRDCYQALALSRTIGFPHVFTSKV</sequence>
<reference evidence="1" key="1">
    <citation type="submission" date="2023-01" db="EMBL/GenBank/DDBJ databases">
        <authorList>
            <person name="Van Ghelder C."/>
            <person name="Rancurel C."/>
        </authorList>
    </citation>
    <scope>NUCLEOTIDE SEQUENCE</scope>
    <source>
        <strain evidence="1">CNCM I-4278</strain>
    </source>
</reference>
<protein>
    <recommendedName>
        <fullName evidence="3">Zn(2)-C6 fungal-type domain-containing protein</fullName>
    </recommendedName>
</protein>
<comment type="caution">
    <text evidence="1">The sequence shown here is derived from an EMBL/GenBank/DDBJ whole genome shotgun (WGS) entry which is preliminary data.</text>
</comment>
<dbReference type="EMBL" id="CAOQHR010000003">
    <property type="protein sequence ID" value="CAI6331659.1"/>
    <property type="molecule type" value="Genomic_DNA"/>
</dbReference>
<gene>
    <name evidence="1" type="ORF">PDIGIT_LOCUS4684</name>
</gene>
<keyword evidence="2" id="KW-1185">Reference proteome</keyword>
<proteinExistence type="predicted"/>
<accession>A0A9W4XKA9</accession>
<dbReference type="AlphaFoldDB" id="A0A9W4XKA9"/>
<name>A0A9W4XKA9_9PLEO</name>